<dbReference type="KEGG" id="hbu:Hbut_0247"/>
<sequence length="346" mass="38700">MTFIPLVFHDGSVVETSTDEWSLIDSGGEADIYTAKIRGREYIVKVFTEKQTVLARPVERIAEMLRRILRLRRRCGLTPPRSLIGRGIPVGVGALGDRAVLVFRPVQGFRTLAEIINSFDTLRSYLAENSEAERIAMAKDVLKALACLEAADIIHVDITTANTAYGVVDGRRWVYLFDIETAAIMDDPEYPLTVIPARDAHYMPVDALAELGIPLRTPDPEELPVTLLPAKTSRELLSWVMWTPTWYGLQLVAYVYLGASPFQGLPSATAQHWRQVVDAEREHGYPGGWPPRSMADLGFLDNGEYRELRGLWSKLGEEIVAAFYQVFVVDVGEKRSMPSYTLSSII</sequence>
<gene>
    <name evidence="1" type="ordered locus">Hbut_0247</name>
</gene>
<dbReference type="InterPro" id="IPR011009">
    <property type="entry name" value="Kinase-like_dom_sf"/>
</dbReference>
<evidence type="ECO:0000313" key="1">
    <source>
        <dbReference type="EMBL" id="ABM80119.1"/>
    </source>
</evidence>
<keyword evidence="2" id="KW-1185">Reference proteome</keyword>
<dbReference type="Proteomes" id="UP000002593">
    <property type="component" value="Chromosome"/>
</dbReference>
<organism evidence="1 2">
    <name type="scientific">Hyperthermus butylicus (strain DSM 5456 / JCM 9403 / PLM1-5)</name>
    <dbReference type="NCBI Taxonomy" id="415426"/>
    <lineage>
        <taxon>Archaea</taxon>
        <taxon>Thermoproteota</taxon>
        <taxon>Thermoprotei</taxon>
        <taxon>Desulfurococcales</taxon>
        <taxon>Pyrodictiaceae</taxon>
        <taxon>Hyperthermus</taxon>
    </lineage>
</organism>
<dbReference type="Gene3D" id="1.10.510.10">
    <property type="entry name" value="Transferase(Phosphotransferase) domain 1"/>
    <property type="match status" value="1"/>
</dbReference>
<proteinExistence type="predicted"/>
<accession>A2BJF8</accession>
<dbReference type="AlphaFoldDB" id="A2BJF8"/>
<dbReference type="HOGENOM" id="CLU_800791_0_0_2"/>
<dbReference type="EMBL" id="CP000493">
    <property type="protein sequence ID" value="ABM80119.1"/>
    <property type="molecule type" value="Genomic_DNA"/>
</dbReference>
<protein>
    <recommendedName>
        <fullName evidence="3">Protein kinase domain-containing protein</fullName>
    </recommendedName>
</protein>
<evidence type="ECO:0000313" key="2">
    <source>
        <dbReference type="Proteomes" id="UP000002593"/>
    </source>
</evidence>
<name>A2BJF8_HYPBU</name>
<evidence type="ECO:0008006" key="3">
    <source>
        <dbReference type="Google" id="ProtNLM"/>
    </source>
</evidence>
<dbReference type="GeneID" id="4782248"/>
<dbReference type="SUPFAM" id="SSF56112">
    <property type="entry name" value="Protein kinase-like (PK-like)"/>
    <property type="match status" value="1"/>
</dbReference>
<dbReference type="EnsemblBacteria" id="ABM80119">
    <property type="protein sequence ID" value="ABM80119"/>
    <property type="gene ID" value="Hbut_0247"/>
</dbReference>
<dbReference type="OrthoDB" id="14976at2157"/>
<dbReference type="STRING" id="415426.Hbut_0247"/>
<dbReference type="eggNOG" id="arCOG01185">
    <property type="taxonomic scope" value="Archaea"/>
</dbReference>
<reference evidence="1 2" key="1">
    <citation type="journal article" date="2007" name="Archaea">
        <title>The genome of Hyperthermus butylicus: a sulfur-reducing, peptide fermenting, neutrophilic Crenarchaeote growing up to 108 degrees C.</title>
        <authorList>
            <person name="Brugger K."/>
            <person name="Chen L."/>
            <person name="Stark M."/>
            <person name="Zibat A."/>
            <person name="Redder P."/>
            <person name="Ruepp A."/>
            <person name="Awayez M."/>
            <person name="She Q."/>
            <person name="Garrett R.A."/>
            <person name="Klenk H.P."/>
        </authorList>
    </citation>
    <scope>NUCLEOTIDE SEQUENCE [LARGE SCALE GENOMIC DNA]</scope>
    <source>
        <strain evidence="2">DSM 5456 / JCM 9403 / PLM1-5</strain>
    </source>
</reference>
<dbReference type="RefSeq" id="WP_011821436.1">
    <property type="nucleotide sequence ID" value="NC_008818.1"/>
</dbReference>